<dbReference type="KEGG" id="mbu:Mbur_1840"/>
<dbReference type="PANTHER" id="PTHR33295">
    <property type="entry name" value="ATPASE"/>
    <property type="match status" value="1"/>
</dbReference>
<feature type="domain" description="DUF4143" evidence="2">
    <location>
        <begin position="296"/>
        <end position="458"/>
    </location>
</feature>
<gene>
    <name evidence="3" type="ordered locus">Mbur_1840</name>
</gene>
<evidence type="ECO:0000313" key="3">
    <source>
        <dbReference type="EMBL" id="ABE52723.1"/>
    </source>
</evidence>
<sequence>MLIYKKHIFIYMNFLELSRQNPWWKNASEIFNDEKIKQFDASDIQWKPRLKYYFKFDCDKVYTLRGPRQVGKTTLCKTLIQDLLTENDPKSIFYYSCDLVSNEKELFDVIHQYMDWSSAFDLNRKYLFLDEISSVKNWEKGLKHLIDTAALKNTSIMLTGSHSIDIKKSIERLPGRRGESNETIDKILLPMKFAEFAESVSPEIKNLFKKHGLLRNSKRQEIIHGLFEGEIDPILNILQLYQDDINTLFDQYLMTGGIPRPVNEFFSNGTINNSTYEIYVRSLMGDLARWQIPEIAVKQILSSLFQKLTTNVSWQSLVNETDISSHNTISKYVQSLESSFVLNILYALDLNKKIPSFRKEKKIYPQDPFIFHSLRSWTSASVNYFESSLEYLSSPENKSKLVESVVQSHFVRFMYNTFPSDIFSPEEHLFYWRGKGGKEVDYVLKSKDNELLSIELKYQNKLQKSDYKGLSSFSKGIMLSKNDFESGNYLTIPVSLFLLLI</sequence>
<evidence type="ECO:0008006" key="5">
    <source>
        <dbReference type="Google" id="ProtNLM"/>
    </source>
</evidence>
<accession>Q12V03</accession>
<proteinExistence type="predicted"/>
<dbReference type="Proteomes" id="UP000001979">
    <property type="component" value="Chromosome"/>
</dbReference>
<dbReference type="InterPro" id="IPR041682">
    <property type="entry name" value="AAA_14"/>
</dbReference>
<dbReference type="AlphaFoldDB" id="Q12V03"/>
<dbReference type="PANTHER" id="PTHR33295:SF18">
    <property type="entry name" value="AAA+ ATPASE DOMAIN-CONTAINING PROTEIN"/>
    <property type="match status" value="1"/>
</dbReference>
<organism evidence="3 4">
    <name type="scientific">Methanococcoides burtonii (strain DSM 6242 / NBRC 107633 / OCM 468 / ACE-M)</name>
    <dbReference type="NCBI Taxonomy" id="259564"/>
    <lineage>
        <taxon>Archaea</taxon>
        <taxon>Methanobacteriati</taxon>
        <taxon>Methanobacteriota</taxon>
        <taxon>Stenosarchaea group</taxon>
        <taxon>Methanomicrobia</taxon>
        <taxon>Methanosarcinales</taxon>
        <taxon>Methanosarcinaceae</taxon>
        <taxon>Methanococcoides</taxon>
    </lineage>
</organism>
<dbReference type="InterPro" id="IPR027417">
    <property type="entry name" value="P-loop_NTPase"/>
</dbReference>
<feature type="domain" description="AAA" evidence="1">
    <location>
        <begin position="60"/>
        <end position="196"/>
    </location>
</feature>
<protein>
    <recommendedName>
        <fullName evidence="5">AAA+ ATPase domain-containing protein</fullName>
    </recommendedName>
</protein>
<dbReference type="Pfam" id="PF13173">
    <property type="entry name" value="AAA_14"/>
    <property type="match status" value="1"/>
</dbReference>
<evidence type="ECO:0000259" key="1">
    <source>
        <dbReference type="Pfam" id="PF13173"/>
    </source>
</evidence>
<dbReference type="EMBL" id="CP000300">
    <property type="protein sequence ID" value="ABE52723.1"/>
    <property type="molecule type" value="Genomic_DNA"/>
</dbReference>
<reference evidence="4" key="1">
    <citation type="journal article" date="2009" name="ISME J.">
        <title>The genome sequence of the psychrophilic archaeon, Methanococcoides burtonii: the role of genome evolution in cold adaptation.</title>
        <authorList>
            <person name="Allen M.A."/>
            <person name="Lauro F.M."/>
            <person name="Williams T.J."/>
            <person name="Burg D."/>
            <person name="Siddiqui K.S."/>
            <person name="De Francisci D."/>
            <person name="Chong K.W."/>
            <person name="Pilak O."/>
            <person name="Chew H.H."/>
            <person name="De Maere M.Z."/>
            <person name="Ting L."/>
            <person name="Katrib M."/>
            <person name="Ng C."/>
            <person name="Sowers K.R."/>
            <person name="Galperin M.Y."/>
            <person name="Anderson I.J."/>
            <person name="Ivanova N."/>
            <person name="Dalin E."/>
            <person name="Martinez M."/>
            <person name="Lapidus A."/>
            <person name="Hauser L."/>
            <person name="Land M."/>
            <person name="Thomas T."/>
            <person name="Cavicchioli R."/>
        </authorList>
    </citation>
    <scope>NUCLEOTIDE SEQUENCE [LARGE SCALE GENOMIC DNA]</scope>
    <source>
        <strain evidence="4">DSM 6242 / NBRC 107633 / OCM 468 / ACE-M</strain>
    </source>
</reference>
<evidence type="ECO:0000313" key="4">
    <source>
        <dbReference type="Proteomes" id="UP000001979"/>
    </source>
</evidence>
<dbReference type="Gene3D" id="3.40.50.300">
    <property type="entry name" value="P-loop containing nucleotide triphosphate hydrolases"/>
    <property type="match status" value="1"/>
</dbReference>
<keyword evidence="4" id="KW-1185">Reference proteome</keyword>
<dbReference type="HOGENOM" id="CLU_041527_2_0_2"/>
<name>Q12V03_METBU</name>
<dbReference type="InterPro" id="IPR025420">
    <property type="entry name" value="DUF4143"/>
</dbReference>
<dbReference type="STRING" id="259564.Mbur_1840"/>
<evidence type="ECO:0000259" key="2">
    <source>
        <dbReference type="Pfam" id="PF13635"/>
    </source>
</evidence>
<dbReference type="Pfam" id="PF13635">
    <property type="entry name" value="DUF4143"/>
    <property type="match status" value="1"/>
</dbReference>
<dbReference type="SUPFAM" id="SSF52540">
    <property type="entry name" value="P-loop containing nucleoside triphosphate hydrolases"/>
    <property type="match status" value="1"/>
</dbReference>